<dbReference type="Pfam" id="PF13912">
    <property type="entry name" value="zf-C2H2_6"/>
    <property type="match status" value="2"/>
</dbReference>
<dbReference type="Gene3D" id="3.40.1800.20">
    <property type="match status" value="1"/>
</dbReference>
<dbReference type="EnsemblMetazoa" id="AAEL009502-RA">
    <property type="protein sequence ID" value="AAEL009502-PA"/>
    <property type="gene ID" value="AAEL009502"/>
</dbReference>
<dbReference type="InParanoid" id="A0A1S4FMN5"/>
<keyword evidence="10" id="KW-1185">Reference proteome</keyword>
<feature type="domain" description="C2H2-type" evidence="8">
    <location>
        <begin position="268"/>
        <end position="296"/>
    </location>
</feature>
<keyword evidence="6" id="KW-0238">DNA-binding</keyword>
<dbReference type="PANTHER" id="PTHR24404:SF110">
    <property type="entry name" value="C2H2-TYPE DOMAIN-CONTAINING PROTEIN"/>
    <property type="match status" value="1"/>
</dbReference>
<proteinExistence type="predicted"/>
<dbReference type="GO" id="GO:0006357">
    <property type="term" value="P:regulation of transcription by RNA polymerase II"/>
    <property type="evidence" value="ECO:0007669"/>
    <property type="project" value="TreeGrafter"/>
</dbReference>
<accession>A0A1S4FMN5</accession>
<feature type="domain" description="C2H2-type" evidence="8">
    <location>
        <begin position="210"/>
        <end position="238"/>
    </location>
</feature>
<keyword evidence="4" id="KW-0863">Zinc-finger</keyword>
<evidence type="ECO:0000256" key="6">
    <source>
        <dbReference type="ARBA" id="ARBA00023125"/>
    </source>
</evidence>
<feature type="domain" description="C2H2-type" evidence="8">
    <location>
        <begin position="325"/>
        <end position="353"/>
    </location>
</feature>
<reference evidence="9 10" key="1">
    <citation type="submission" date="2017-06" db="EMBL/GenBank/DDBJ databases">
        <title>Aedes aegypti genome working group (AGWG) sequencing and assembly.</title>
        <authorList>
            <consortium name="Aedes aegypti Genome Working Group (AGWG)"/>
            <person name="Matthews B.J."/>
        </authorList>
    </citation>
    <scope>NUCLEOTIDE SEQUENCE [LARGE SCALE GENOMIC DNA]</scope>
    <source>
        <strain evidence="9 10">LVP_AGWG</strain>
    </source>
</reference>
<sequence>MTSSCNFCENPIQDAVQPVQIVSDLDVPILEIAAKHFWFTKSELQSFYICHSCRDKLLSFHQFYCQVQKLYPNDVTTKHIEIEPLSIKKEVIHSEDTDYSDNDDVPPAKPLVTDDDIRFFCPMECPVCSKKFKKFDILRTHCRQVHEQRCPYVSCCGARYETLKKLQEHILFHINPAAFRCELCNKNLKTMQNLIQHRKVVHVPRDDNSFNCKLCPEKFTARYMLYDHMKYQHTGDKNIECGHCSRRFFDMRKLSDHMRYKHQKGNEIICDICSKVFTSKSNFERHQLSFHNDARVNCPLCKKSLKNEYSLQAHMERHREATMDIKCEFCDKRSPTVNAMRQHVRAVHTNQERNYKCTYCDKAFLRKNNLKTHITIHTGELLYGCESCEKRCRTAGNLYAHRKKYHPEEFEKQRLEKLTSLDE</sequence>
<dbReference type="AlphaFoldDB" id="A0A1S4FMN5"/>
<keyword evidence="3" id="KW-0677">Repeat</keyword>
<dbReference type="OrthoDB" id="10039931at2759"/>
<dbReference type="InterPro" id="IPR013087">
    <property type="entry name" value="Znf_C2H2_type"/>
</dbReference>
<evidence type="ECO:0000256" key="7">
    <source>
        <dbReference type="ARBA" id="ARBA00023242"/>
    </source>
</evidence>
<dbReference type="SMART" id="SM00868">
    <property type="entry name" value="zf-AD"/>
    <property type="match status" value="1"/>
</dbReference>
<dbReference type="VEuPathDB" id="VectorBase:AAEL009502"/>
<name>A0A1S4FMN5_AEDAE</name>
<organism evidence="9 10">
    <name type="scientific">Aedes aegypti</name>
    <name type="common">Yellowfever mosquito</name>
    <name type="synonym">Culex aegypti</name>
    <dbReference type="NCBI Taxonomy" id="7159"/>
    <lineage>
        <taxon>Eukaryota</taxon>
        <taxon>Metazoa</taxon>
        <taxon>Ecdysozoa</taxon>
        <taxon>Arthropoda</taxon>
        <taxon>Hexapoda</taxon>
        <taxon>Insecta</taxon>
        <taxon>Pterygota</taxon>
        <taxon>Neoptera</taxon>
        <taxon>Endopterygota</taxon>
        <taxon>Diptera</taxon>
        <taxon>Nematocera</taxon>
        <taxon>Culicoidea</taxon>
        <taxon>Culicidae</taxon>
        <taxon>Culicinae</taxon>
        <taxon>Aedini</taxon>
        <taxon>Aedes</taxon>
        <taxon>Stegomyia</taxon>
    </lineage>
</organism>
<evidence type="ECO:0000256" key="3">
    <source>
        <dbReference type="ARBA" id="ARBA00022737"/>
    </source>
</evidence>
<keyword evidence="2" id="KW-0479">Metal-binding</keyword>
<feature type="domain" description="C2H2-type" evidence="8">
    <location>
        <begin position="179"/>
        <end position="207"/>
    </location>
</feature>
<dbReference type="Pfam" id="PF00096">
    <property type="entry name" value="zf-C2H2"/>
    <property type="match status" value="2"/>
</dbReference>
<dbReference type="SMART" id="SM00355">
    <property type="entry name" value="ZnF_C2H2"/>
    <property type="match status" value="10"/>
</dbReference>
<evidence type="ECO:0000313" key="9">
    <source>
        <dbReference type="EnsemblMetazoa" id="AAEL009502-PA"/>
    </source>
</evidence>
<dbReference type="SUPFAM" id="SSF57667">
    <property type="entry name" value="beta-beta-alpha zinc fingers"/>
    <property type="match status" value="4"/>
</dbReference>
<dbReference type="Gene3D" id="3.30.160.60">
    <property type="entry name" value="Classic Zinc Finger"/>
    <property type="match status" value="6"/>
</dbReference>
<feature type="domain" description="C2H2-type" evidence="8">
    <location>
        <begin position="239"/>
        <end position="267"/>
    </location>
</feature>
<dbReference type="InterPro" id="IPR012934">
    <property type="entry name" value="Znf_AD"/>
</dbReference>
<dbReference type="GO" id="GO:0003700">
    <property type="term" value="F:DNA-binding transcription factor activity"/>
    <property type="evidence" value="ECO:0007669"/>
    <property type="project" value="TreeGrafter"/>
</dbReference>
<evidence type="ECO:0000256" key="4">
    <source>
        <dbReference type="ARBA" id="ARBA00022771"/>
    </source>
</evidence>
<dbReference type="GO" id="GO:0005634">
    <property type="term" value="C:nucleus"/>
    <property type="evidence" value="ECO:0007669"/>
    <property type="project" value="UniProtKB-SubCell"/>
</dbReference>
<dbReference type="Pfam" id="PF13894">
    <property type="entry name" value="zf-C2H2_4"/>
    <property type="match status" value="1"/>
</dbReference>
<dbReference type="PROSITE" id="PS00028">
    <property type="entry name" value="ZINC_FINGER_C2H2_1"/>
    <property type="match status" value="7"/>
</dbReference>
<evidence type="ECO:0000313" key="10">
    <source>
        <dbReference type="Proteomes" id="UP000008820"/>
    </source>
</evidence>
<dbReference type="GO" id="GO:0000978">
    <property type="term" value="F:RNA polymerase II cis-regulatory region sequence-specific DNA binding"/>
    <property type="evidence" value="ECO:0007669"/>
    <property type="project" value="TreeGrafter"/>
</dbReference>
<keyword evidence="7" id="KW-0539">Nucleus</keyword>
<feature type="domain" description="C2H2-type" evidence="8">
    <location>
        <begin position="355"/>
        <end position="382"/>
    </location>
</feature>
<evidence type="ECO:0000256" key="1">
    <source>
        <dbReference type="ARBA" id="ARBA00004123"/>
    </source>
</evidence>
<evidence type="ECO:0000256" key="5">
    <source>
        <dbReference type="ARBA" id="ARBA00022833"/>
    </source>
</evidence>
<evidence type="ECO:0000259" key="8">
    <source>
        <dbReference type="PROSITE" id="PS50157"/>
    </source>
</evidence>
<protein>
    <recommendedName>
        <fullName evidence="8">C2H2-type domain-containing protein</fullName>
    </recommendedName>
</protein>
<dbReference type="InterPro" id="IPR036236">
    <property type="entry name" value="Znf_C2H2_sf"/>
</dbReference>
<reference evidence="9" key="2">
    <citation type="submission" date="2020-05" db="UniProtKB">
        <authorList>
            <consortium name="EnsemblMetazoa"/>
        </authorList>
    </citation>
    <scope>IDENTIFICATION</scope>
    <source>
        <strain evidence="9">LVP_AGWG</strain>
    </source>
</reference>
<dbReference type="PANTHER" id="PTHR24404">
    <property type="entry name" value="ZINC FINGER PROTEIN"/>
    <property type="match status" value="1"/>
</dbReference>
<evidence type="ECO:0000256" key="2">
    <source>
        <dbReference type="ARBA" id="ARBA00022723"/>
    </source>
</evidence>
<gene>
    <name evidence="9" type="primary">5572085</name>
</gene>
<dbReference type="Proteomes" id="UP000008820">
    <property type="component" value="Chromosome 3"/>
</dbReference>
<keyword evidence="5" id="KW-0862">Zinc</keyword>
<comment type="subcellular location">
    <subcellularLocation>
        <location evidence="1">Nucleus</location>
    </subcellularLocation>
</comment>
<dbReference type="PROSITE" id="PS50157">
    <property type="entry name" value="ZINC_FINGER_C2H2_2"/>
    <property type="match status" value="8"/>
</dbReference>
<dbReference type="GO" id="GO:0008270">
    <property type="term" value="F:zinc ion binding"/>
    <property type="evidence" value="ECO:0007669"/>
    <property type="project" value="UniProtKB-KW"/>
</dbReference>
<dbReference type="InterPro" id="IPR050589">
    <property type="entry name" value="Ikaros_C2H2-ZF"/>
</dbReference>
<dbReference type="FunFam" id="3.30.160.60:FF:001182">
    <property type="entry name" value="Zinc finger, C2H2 type"/>
    <property type="match status" value="1"/>
</dbReference>
<feature type="domain" description="C2H2-type" evidence="8">
    <location>
        <begin position="123"/>
        <end position="151"/>
    </location>
</feature>
<feature type="domain" description="C2H2-type" evidence="8">
    <location>
        <begin position="383"/>
        <end position="411"/>
    </location>
</feature>